<name>A0A934MPZ5_9BACL</name>
<protein>
    <submittedName>
        <fullName evidence="1">Uncharacterized protein</fullName>
    </submittedName>
</protein>
<reference evidence="1" key="1">
    <citation type="submission" date="2020-12" db="EMBL/GenBank/DDBJ databases">
        <authorList>
            <person name="Huq M.A."/>
        </authorList>
    </citation>
    <scope>NUCLEOTIDE SEQUENCE</scope>
    <source>
        <strain evidence="1">MAHUQ-46</strain>
    </source>
</reference>
<keyword evidence="2" id="KW-1185">Reference proteome</keyword>
<dbReference type="RefSeq" id="WP_199020152.1">
    <property type="nucleotide sequence ID" value="NZ_JAELUP010000080.1"/>
</dbReference>
<organism evidence="1 2">
    <name type="scientific">Paenibacillus roseus</name>
    <dbReference type="NCBI Taxonomy" id="2798579"/>
    <lineage>
        <taxon>Bacteria</taxon>
        <taxon>Bacillati</taxon>
        <taxon>Bacillota</taxon>
        <taxon>Bacilli</taxon>
        <taxon>Bacillales</taxon>
        <taxon>Paenibacillaceae</taxon>
        <taxon>Paenibacillus</taxon>
    </lineage>
</organism>
<dbReference type="AlphaFoldDB" id="A0A934MPZ5"/>
<comment type="caution">
    <text evidence="1">The sequence shown here is derived from an EMBL/GenBank/DDBJ whole genome shotgun (WGS) entry which is preliminary data.</text>
</comment>
<accession>A0A934MPZ5</accession>
<dbReference type="EMBL" id="JAELUP010000080">
    <property type="protein sequence ID" value="MBJ6362606.1"/>
    <property type="molecule type" value="Genomic_DNA"/>
</dbReference>
<dbReference type="Proteomes" id="UP000640274">
    <property type="component" value="Unassembled WGS sequence"/>
</dbReference>
<proteinExistence type="predicted"/>
<feature type="non-terminal residue" evidence="1">
    <location>
        <position position="1"/>
    </location>
</feature>
<evidence type="ECO:0000313" key="2">
    <source>
        <dbReference type="Proteomes" id="UP000640274"/>
    </source>
</evidence>
<gene>
    <name evidence="1" type="ORF">JFN88_15345</name>
</gene>
<evidence type="ECO:0000313" key="1">
    <source>
        <dbReference type="EMBL" id="MBJ6362606.1"/>
    </source>
</evidence>
<sequence length="147" mass="17142">NIENLKINDLKIHIKNGDINDSEFTLVNKKNDKDYFVNLYSVDSNNSVVLKFLAEKEKTDSWAQYDSSINAEYFFNTLDSVKEFIIKLGHREYTIISTGVKEIQKQKANYIKWNNGEYVQIEFPFENENFAIVVIPDSGKEITIIYI</sequence>